<gene>
    <name evidence="1" type="ORF">Tci_704712</name>
</gene>
<reference evidence="1" key="1">
    <citation type="journal article" date="2019" name="Sci. Rep.">
        <title>Draft genome of Tanacetum cinerariifolium, the natural source of mosquito coil.</title>
        <authorList>
            <person name="Yamashiro T."/>
            <person name="Shiraishi A."/>
            <person name="Satake H."/>
            <person name="Nakayama K."/>
        </authorList>
    </citation>
    <scope>NUCLEOTIDE SEQUENCE</scope>
</reference>
<accession>A0A699LGJ3</accession>
<proteinExistence type="predicted"/>
<evidence type="ECO:0000313" key="1">
    <source>
        <dbReference type="EMBL" id="GFB32741.1"/>
    </source>
</evidence>
<feature type="non-terminal residue" evidence="1">
    <location>
        <position position="1"/>
    </location>
</feature>
<sequence length="83" mass="9774">PSKGITNLGLEKETQSLSIDKVRRWLRVEVNRDRHKSTWNMQTTRYERLSMVQEKRIVGREAPPMLVEGWWPPCTKVKDDHSG</sequence>
<name>A0A699LGJ3_TANCI</name>
<dbReference type="EMBL" id="BKCJ010602914">
    <property type="protein sequence ID" value="GFB32741.1"/>
    <property type="molecule type" value="Genomic_DNA"/>
</dbReference>
<organism evidence="1">
    <name type="scientific">Tanacetum cinerariifolium</name>
    <name type="common">Dalmatian daisy</name>
    <name type="synonym">Chrysanthemum cinerariifolium</name>
    <dbReference type="NCBI Taxonomy" id="118510"/>
    <lineage>
        <taxon>Eukaryota</taxon>
        <taxon>Viridiplantae</taxon>
        <taxon>Streptophyta</taxon>
        <taxon>Embryophyta</taxon>
        <taxon>Tracheophyta</taxon>
        <taxon>Spermatophyta</taxon>
        <taxon>Magnoliopsida</taxon>
        <taxon>eudicotyledons</taxon>
        <taxon>Gunneridae</taxon>
        <taxon>Pentapetalae</taxon>
        <taxon>asterids</taxon>
        <taxon>campanulids</taxon>
        <taxon>Asterales</taxon>
        <taxon>Asteraceae</taxon>
        <taxon>Asteroideae</taxon>
        <taxon>Anthemideae</taxon>
        <taxon>Anthemidinae</taxon>
        <taxon>Tanacetum</taxon>
    </lineage>
</organism>
<protein>
    <submittedName>
        <fullName evidence="1">Uncharacterized protein</fullName>
    </submittedName>
</protein>
<comment type="caution">
    <text evidence="1">The sequence shown here is derived from an EMBL/GenBank/DDBJ whole genome shotgun (WGS) entry which is preliminary data.</text>
</comment>
<dbReference type="AlphaFoldDB" id="A0A699LGJ3"/>